<evidence type="ECO:0000313" key="2">
    <source>
        <dbReference type="Proteomes" id="UP001500653"/>
    </source>
</evidence>
<dbReference type="InterPro" id="IPR036388">
    <property type="entry name" value="WH-like_DNA-bd_sf"/>
</dbReference>
<comment type="caution">
    <text evidence="1">The sequence shown here is derived from an EMBL/GenBank/DDBJ whole genome shotgun (WGS) entry which is preliminary data.</text>
</comment>
<dbReference type="Gene3D" id="1.10.10.10">
    <property type="entry name" value="Winged helix-like DNA-binding domain superfamily/Winged helix DNA-binding domain"/>
    <property type="match status" value="1"/>
</dbReference>
<dbReference type="RefSeq" id="WP_308292207.1">
    <property type="nucleotide sequence ID" value="NZ_BAAALN010000003.1"/>
</dbReference>
<dbReference type="Pfam" id="PF01527">
    <property type="entry name" value="HTH_Tnp_1"/>
    <property type="match status" value="1"/>
</dbReference>
<sequence length="58" mass="6536">MPKAYPREFREDVVRVARNRELGVTLAQVAADLGVHEMTLQKWLRQTDVDDGDIAAIA</sequence>
<evidence type="ECO:0000313" key="1">
    <source>
        <dbReference type="EMBL" id="GAA1228698.1"/>
    </source>
</evidence>
<reference evidence="2" key="1">
    <citation type="journal article" date="2019" name="Int. J. Syst. Evol. Microbiol.">
        <title>The Global Catalogue of Microorganisms (GCM) 10K type strain sequencing project: providing services to taxonomists for standard genome sequencing and annotation.</title>
        <authorList>
            <consortium name="The Broad Institute Genomics Platform"/>
            <consortium name="The Broad Institute Genome Sequencing Center for Infectious Disease"/>
            <person name="Wu L."/>
            <person name="Ma J."/>
        </authorList>
    </citation>
    <scope>NUCLEOTIDE SEQUENCE [LARGE SCALE GENOMIC DNA]</scope>
    <source>
        <strain evidence="2">JCM 13023</strain>
    </source>
</reference>
<evidence type="ECO:0008006" key="3">
    <source>
        <dbReference type="Google" id="ProtNLM"/>
    </source>
</evidence>
<accession>A0ABP4GSZ4</accession>
<proteinExistence type="predicted"/>
<dbReference type="EMBL" id="BAAALN010000003">
    <property type="protein sequence ID" value="GAA1228698.1"/>
    <property type="molecule type" value="Genomic_DNA"/>
</dbReference>
<organism evidence="1 2">
    <name type="scientific">Prauserella halophila</name>
    <dbReference type="NCBI Taxonomy" id="185641"/>
    <lineage>
        <taxon>Bacteria</taxon>
        <taxon>Bacillati</taxon>
        <taxon>Actinomycetota</taxon>
        <taxon>Actinomycetes</taxon>
        <taxon>Pseudonocardiales</taxon>
        <taxon>Pseudonocardiaceae</taxon>
        <taxon>Prauserella</taxon>
    </lineage>
</organism>
<gene>
    <name evidence="1" type="ORF">GCM10009676_08920</name>
</gene>
<dbReference type="Proteomes" id="UP001500653">
    <property type="component" value="Unassembled WGS sequence"/>
</dbReference>
<dbReference type="InterPro" id="IPR002514">
    <property type="entry name" value="Transposase_8"/>
</dbReference>
<name>A0ABP4GSZ4_9PSEU</name>
<dbReference type="SUPFAM" id="SSF46689">
    <property type="entry name" value="Homeodomain-like"/>
    <property type="match status" value="1"/>
</dbReference>
<keyword evidence="2" id="KW-1185">Reference proteome</keyword>
<dbReference type="InterPro" id="IPR009057">
    <property type="entry name" value="Homeodomain-like_sf"/>
</dbReference>
<protein>
    <recommendedName>
        <fullName evidence="3">Transposase</fullName>
    </recommendedName>
</protein>